<dbReference type="GO" id="GO:0009089">
    <property type="term" value="P:lysine biosynthetic process via diaminopimelate"/>
    <property type="evidence" value="ECO:0007669"/>
    <property type="project" value="UniProtKB-UniRule"/>
</dbReference>
<feature type="binding site" evidence="11">
    <location>
        <position position="44"/>
    </location>
    <ligand>
        <name>substrate</name>
    </ligand>
</feature>
<comment type="subunit">
    <text evidence="11">Homodimer.</text>
</comment>
<feature type="binding site" evidence="11">
    <location>
        <position position="64"/>
    </location>
    <ligand>
        <name>substrate</name>
    </ligand>
</feature>
<evidence type="ECO:0000313" key="13">
    <source>
        <dbReference type="EMBL" id="RKR71825.1"/>
    </source>
</evidence>
<dbReference type="SUPFAM" id="SSF54506">
    <property type="entry name" value="Diaminopimelate epimerase-like"/>
    <property type="match status" value="1"/>
</dbReference>
<proteinExistence type="inferred from homology"/>
<dbReference type="Gene3D" id="3.10.310.10">
    <property type="entry name" value="Diaminopimelate Epimerase, Chain A, domain 1"/>
    <property type="match status" value="2"/>
</dbReference>
<feature type="site" description="Could be important to modulate the pK values of the two catalytic cysteine residues" evidence="11">
    <location>
        <position position="159"/>
    </location>
</feature>
<comment type="pathway">
    <text evidence="2 11">Amino-acid biosynthesis; L-lysine biosynthesis via DAP pathway; DL-2,6-diaminopimelate from LL-2,6-diaminopimelate: step 1/1.</text>
</comment>
<dbReference type="PANTHER" id="PTHR31689:SF0">
    <property type="entry name" value="DIAMINOPIMELATE EPIMERASE"/>
    <property type="match status" value="1"/>
</dbReference>
<comment type="caution">
    <text evidence="13">The sequence shown here is derived from an EMBL/GenBank/DDBJ whole genome shotgun (WGS) entry which is preliminary data.</text>
</comment>
<keyword evidence="14" id="KW-1185">Reference proteome</keyword>
<dbReference type="FunFam" id="3.10.310.10:FF:000002">
    <property type="entry name" value="Diaminopimelate epimerase"/>
    <property type="match status" value="1"/>
</dbReference>
<evidence type="ECO:0000256" key="4">
    <source>
        <dbReference type="ARBA" id="ARBA00013080"/>
    </source>
</evidence>
<dbReference type="PROSITE" id="PS01326">
    <property type="entry name" value="DAP_EPIMERASE"/>
    <property type="match status" value="1"/>
</dbReference>
<feature type="binding site" evidence="11">
    <location>
        <begin position="74"/>
        <end position="75"/>
    </location>
    <ligand>
        <name>substrate</name>
    </ligand>
</feature>
<feature type="binding site" evidence="11">
    <location>
        <begin position="208"/>
        <end position="209"/>
    </location>
    <ligand>
        <name>substrate</name>
    </ligand>
</feature>
<comment type="function">
    <text evidence="11">Catalyzes the stereoinversion of LL-2,6-diaminopimelate (L,L-DAP) to meso-diaminopimelate (meso-DAP), a precursor of L-lysine and an essential component of the bacterial peptidoglycan.</text>
</comment>
<dbReference type="OrthoDB" id="9805408at2"/>
<evidence type="ECO:0000256" key="11">
    <source>
        <dbReference type="HAMAP-Rule" id="MF_00197"/>
    </source>
</evidence>
<dbReference type="FunFam" id="3.10.310.10:FF:000001">
    <property type="entry name" value="Diaminopimelate epimerase"/>
    <property type="match status" value="1"/>
</dbReference>
<name>A0A420XG79_9PAST</name>
<keyword evidence="8 11" id="KW-0413">Isomerase</keyword>
<organism evidence="13 14">
    <name type="scientific">Otariodibacter oris</name>
    <dbReference type="NCBI Taxonomy" id="1032623"/>
    <lineage>
        <taxon>Bacteria</taxon>
        <taxon>Pseudomonadati</taxon>
        <taxon>Pseudomonadota</taxon>
        <taxon>Gammaproteobacteria</taxon>
        <taxon>Pasteurellales</taxon>
        <taxon>Pasteurellaceae</taxon>
        <taxon>Otariodibacter</taxon>
    </lineage>
</organism>
<keyword evidence="5 11" id="KW-0963">Cytoplasm</keyword>
<evidence type="ECO:0000256" key="1">
    <source>
        <dbReference type="ARBA" id="ARBA00004496"/>
    </source>
</evidence>
<dbReference type="PANTHER" id="PTHR31689">
    <property type="entry name" value="DIAMINOPIMELATE EPIMERASE, CHLOROPLASTIC"/>
    <property type="match status" value="1"/>
</dbReference>
<evidence type="ECO:0000256" key="7">
    <source>
        <dbReference type="ARBA" id="ARBA00023154"/>
    </source>
</evidence>
<dbReference type="Pfam" id="PF01678">
    <property type="entry name" value="DAP_epimerase"/>
    <property type="match status" value="2"/>
</dbReference>
<feature type="active site" description="Proton donor" evidence="11">
    <location>
        <position position="73"/>
    </location>
</feature>
<dbReference type="GO" id="GO:0008837">
    <property type="term" value="F:diaminopimelate epimerase activity"/>
    <property type="evidence" value="ECO:0007669"/>
    <property type="project" value="UniProtKB-UniRule"/>
</dbReference>
<evidence type="ECO:0000256" key="8">
    <source>
        <dbReference type="ARBA" id="ARBA00023235"/>
    </source>
</evidence>
<reference evidence="13 14" key="1">
    <citation type="submission" date="2018-10" db="EMBL/GenBank/DDBJ databases">
        <title>Genomic Encyclopedia of Type Strains, Phase IV (KMG-IV): sequencing the most valuable type-strain genomes for metagenomic binning, comparative biology and taxonomic classification.</title>
        <authorList>
            <person name="Goeker M."/>
        </authorList>
    </citation>
    <scope>NUCLEOTIDE SEQUENCE [LARGE SCALE GENOMIC DNA]</scope>
    <source>
        <strain evidence="13 14">DSM 23800</strain>
    </source>
</reference>
<comment type="similarity">
    <text evidence="3 11">Belongs to the diaminopimelate epimerase family.</text>
</comment>
<evidence type="ECO:0000256" key="5">
    <source>
        <dbReference type="ARBA" id="ARBA00022490"/>
    </source>
</evidence>
<dbReference type="RefSeq" id="WP_121122998.1">
    <property type="nucleotide sequence ID" value="NZ_CP016604.1"/>
</dbReference>
<dbReference type="Proteomes" id="UP000280099">
    <property type="component" value="Unassembled WGS sequence"/>
</dbReference>
<sequence length="274" mass="30139">MQFSKMHGLGNDFVVIDGVTQNVYLTEEIIRKLADRHTGIGFDQLLLVEPPYDPELDFHYRIFNADGSEVAQCGNGARCFAQFVTLKGLTNKADIKVSTAKGKMVLSLKENGQIRVNMGEPIWEPAQVPFTANKFEKNYILRTDIQTVLCGVVSMGNPHCVLQVEDIQTANVNELGPLLENHERFPEKANIGFMQVINRNHIKLRVFERGAGETLACGSGACGAVAVGIMQGVLDNNVQVDLPGGPLQIEWKGEGHPLFMTGDAVHVYDGFVKL</sequence>
<dbReference type="InterPro" id="IPR018510">
    <property type="entry name" value="DAP_epimerase_AS"/>
</dbReference>
<keyword evidence="6 11" id="KW-0028">Amino-acid biosynthesis</keyword>
<dbReference type="UniPathway" id="UPA00034">
    <property type="reaction ID" value="UER00025"/>
</dbReference>
<dbReference type="NCBIfam" id="TIGR00652">
    <property type="entry name" value="DapF"/>
    <property type="match status" value="1"/>
</dbReference>
<dbReference type="GO" id="GO:0005829">
    <property type="term" value="C:cytosol"/>
    <property type="evidence" value="ECO:0007669"/>
    <property type="project" value="TreeGrafter"/>
</dbReference>
<dbReference type="EMBL" id="RBJC01000006">
    <property type="protein sequence ID" value="RKR71825.1"/>
    <property type="molecule type" value="Genomic_DNA"/>
</dbReference>
<comment type="catalytic activity">
    <reaction evidence="9 11">
        <text>(2S,6S)-2,6-diaminopimelate = meso-2,6-diaminopimelate</text>
        <dbReference type="Rhea" id="RHEA:15393"/>
        <dbReference type="ChEBI" id="CHEBI:57609"/>
        <dbReference type="ChEBI" id="CHEBI:57791"/>
        <dbReference type="EC" id="5.1.1.7"/>
    </reaction>
</comment>
<evidence type="ECO:0000256" key="6">
    <source>
        <dbReference type="ARBA" id="ARBA00022605"/>
    </source>
</evidence>
<accession>A0A420XG79</accession>
<evidence type="ECO:0000256" key="2">
    <source>
        <dbReference type="ARBA" id="ARBA00005196"/>
    </source>
</evidence>
<evidence type="ECO:0000256" key="3">
    <source>
        <dbReference type="ARBA" id="ARBA00010219"/>
    </source>
</evidence>
<dbReference type="AlphaFoldDB" id="A0A420XG79"/>
<feature type="site" description="Could be important to modulate the pK values of the two catalytic cysteine residues" evidence="11">
    <location>
        <position position="208"/>
    </location>
</feature>
<feature type="site" description="Important for dimerization" evidence="11">
    <location>
        <position position="268"/>
    </location>
</feature>
<feature type="binding site" evidence="11">
    <location>
        <position position="11"/>
    </location>
    <ligand>
        <name>substrate</name>
    </ligand>
</feature>
<evidence type="ECO:0000256" key="9">
    <source>
        <dbReference type="ARBA" id="ARBA00051712"/>
    </source>
</evidence>
<feature type="binding site" evidence="11">
    <location>
        <begin position="218"/>
        <end position="219"/>
    </location>
    <ligand>
        <name>substrate</name>
    </ligand>
</feature>
<protein>
    <recommendedName>
        <fullName evidence="10 11">Diaminopimelate epimerase</fullName>
        <shortName evidence="11">DAP epimerase</shortName>
        <ecNumber evidence="4 11">5.1.1.7</ecNumber>
    </recommendedName>
    <alternativeName>
        <fullName evidence="11">PLP-independent amino acid racemase</fullName>
    </alternativeName>
</protein>
<gene>
    <name evidence="11" type="primary">dapF</name>
    <name evidence="13" type="ORF">DES31_1174</name>
</gene>
<feature type="binding site" evidence="11">
    <location>
        <position position="190"/>
    </location>
    <ligand>
        <name>substrate</name>
    </ligand>
</feature>
<dbReference type="HAMAP" id="MF_00197">
    <property type="entry name" value="DAP_epimerase"/>
    <property type="match status" value="1"/>
</dbReference>
<dbReference type="InterPro" id="IPR001653">
    <property type="entry name" value="DAP_epimerase_DapF"/>
</dbReference>
<evidence type="ECO:0000256" key="12">
    <source>
        <dbReference type="PROSITE-ProRule" id="PRU10125"/>
    </source>
</evidence>
<keyword evidence="7 11" id="KW-0457">Lysine biosynthesis</keyword>
<comment type="subcellular location">
    <subcellularLocation>
        <location evidence="1 11">Cytoplasm</location>
    </subcellularLocation>
</comment>
<feature type="binding site" evidence="11">
    <location>
        <position position="157"/>
    </location>
    <ligand>
        <name>substrate</name>
    </ligand>
</feature>
<evidence type="ECO:0000313" key="14">
    <source>
        <dbReference type="Proteomes" id="UP000280099"/>
    </source>
</evidence>
<dbReference type="EC" id="5.1.1.7" evidence="4 11"/>
<feature type="active site" evidence="12">
    <location>
        <position position="73"/>
    </location>
</feature>
<evidence type="ECO:0000256" key="10">
    <source>
        <dbReference type="ARBA" id="ARBA00074775"/>
    </source>
</evidence>
<feature type="active site" description="Proton acceptor" evidence="11">
    <location>
        <position position="217"/>
    </location>
</feature>